<evidence type="ECO:0000313" key="2">
    <source>
        <dbReference type="EMBL" id="CAH1994344.1"/>
    </source>
</evidence>
<organism evidence="2 3">
    <name type="scientific">Acanthoscelides obtectus</name>
    <name type="common">Bean weevil</name>
    <name type="synonym">Bruchus obtectus</name>
    <dbReference type="NCBI Taxonomy" id="200917"/>
    <lineage>
        <taxon>Eukaryota</taxon>
        <taxon>Metazoa</taxon>
        <taxon>Ecdysozoa</taxon>
        <taxon>Arthropoda</taxon>
        <taxon>Hexapoda</taxon>
        <taxon>Insecta</taxon>
        <taxon>Pterygota</taxon>
        <taxon>Neoptera</taxon>
        <taxon>Endopterygota</taxon>
        <taxon>Coleoptera</taxon>
        <taxon>Polyphaga</taxon>
        <taxon>Cucujiformia</taxon>
        <taxon>Chrysomeloidea</taxon>
        <taxon>Chrysomelidae</taxon>
        <taxon>Bruchinae</taxon>
        <taxon>Bruchini</taxon>
        <taxon>Acanthoscelides</taxon>
    </lineage>
</organism>
<evidence type="ECO:0000256" key="1">
    <source>
        <dbReference type="SAM" id="MobiDB-lite"/>
    </source>
</evidence>
<name>A0A9P0LJT1_ACAOB</name>
<accession>A0A9P0LJT1</accession>
<dbReference type="Proteomes" id="UP001152888">
    <property type="component" value="Unassembled WGS sequence"/>
</dbReference>
<dbReference type="EMBL" id="CAKOFQ010007198">
    <property type="protein sequence ID" value="CAH1994344.1"/>
    <property type="molecule type" value="Genomic_DNA"/>
</dbReference>
<proteinExistence type="predicted"/>
<dbReference type="AlphaFoldDB" id="A0A9P0LJT1"/>
<sequence>MTNHILNQCSKCPLEIKQKYGNEIQSSSKSSTSEEKESNKDILLEALEDTSLPSTSKKDTSSMSSSSESPLPSVKRKKASCQQTLSGYIKDTILDIPQQVDLTSSLIESLLKHVEERYEFCSKPIQFAANLLDARFKGEQLNKDQIMEAIDFISEMARSRNLDVGKVVDKIQKLVAIHSNLVINEKQIFIYDARPAPLLEDTCKDYAVLSVHEDEAEIESESDAWSEDSNSDSDENIPLSALVK</sequence>
<evidence type="ECO:0000313" key="3">
    <source>
        <dbReference type="Proteomes" id="UP001152888"/>
    </source>
</evidence>
<feature type="compositionally biased region" description="Low complexity" evidence="1">
    <location>
        <begin position="61"/>
        <end position="73"/>
    </location>
</feature>
<feature type="region of interest" description="Disordered" evidence="1">
    <location>
        <begin position="22"/>
        <end position="77"/>
    </location>
</feature>
<dbReference type="OrthoDB" id="4951847at2759"/>
<reference evidence="2" key="1">
    <citation type="submission" date="2022-03" db="EMBL/GenBank/DDBJ databases">
        <authorList>
            <person name="Sayadi A."/>
        </authorList>
    </citation>
    <scope>NUCLEOTIDE SEQUENCE</scope>
</reference>
<feature type="region of interest" description="Disordered" evidence="1">
    <location>
        <begin position="218"/>
        <end position="244"/>
    </location>
</feature>
<feature type="compositionally biased region" description="Acidic residues" evidence="1">
    <location>
        <begin position="218"/>
        <end position="235"/>
    </location>
</feature>
<keyword evidence="3" id="KW-1185">Reference proteome</keyword>
<feature type="compositionally biased region" description="Basic and acidic residues" evidence="1">
    <location>
        <begin position="32"/>
        <end position="43"/>
    </location>
</feature>
<comment type="caution">
    <text evidence="2">The sequence shown here is derived from an EMBL/GenBank/DDBJ whole genome shotgun (WGS) entry which is preliminary data.</text>
</comment>
<gene>
    <name evidence="2" type="ORF">ACAOBT_LOCUS22074</name>
</gene>
<protein>
    <submittedName>
        <fullName evidence="2">Uncharacterized protein</fullName>
    </submittedName>
</protein>